<accession>A0A6P1BF35</accession>
<evidence type="ECO:0000313" key="12">
    <source>
        <dbReference type="Proteomes" id="UP000468531"/>
    </source>
</evidence>
<keyword evidence="4 9" id="KW-0547">Nucleotide-binding</keyword>
<dbReference type="EC" id="6.3.5.4" evidence="3"/>
<dbReference type="Pfam" id="PF13537">
    <property type="entry name" value="GATase_7"/>
    <property type="match status" value="1"/>
</dbReference>
<dbReference type="EMBL" id="VKHP01000029">
    <property type="protein sequence ID" value="NEU96211.1"/>
    <property type="molecule type" value="Genomic_DNA"/>
</dbReference>
<name>A0A6P1BF35_9BRAD</name>
<dbReference type="AlphaFoldDB" id="A0A6P1BF35"/>
<proteinExistence type="inferred from homology"/>
<comment type="similarity">
    <text evidence="2">Belongs to the asparagine synthetase family.</text>
</comment>
<dbReference type="InterPro" id="IPR033738">
    <property type="entry name" value="AsnB_N"/>
</dbReference>
<dbReference type="PIRSF" id="PIRSF001589">
    <property type="entry name" value="Asn_synthetase_glu-h"/>
    <property type="match status" value="1"/>
</dbReference>
<keyword evidence="8" id="KW-0028">Amino-acid biosynthesis</keyword>
<dbReference type="NCBIfam" id="TIGR01536">
    <property type="entry name" value="asn_synth_AEB"/>
    <property type="match status" value="1"/>
</dbReference>
<dbReference type="GO" id="GO:0006529">
    <property type="term" value="P:asparagine biosynthetic process"/>
    <property type="evidence" value="ECO:0007669"/>
    <property type="project" value="UniProtKB-KW"/>
</dbReference>
<dbReference type="CDD" id="cd01991">
    <property type="entry name" value="Asn_synthase_B_C"/>
    <property type="match status" value="1"/>
</dbReference>
<dbReference type="GO" id="GO:0004066">
    <property type="term" value="F:asparagine synthase (glutamine-hydrolyzing) activity"/>
    <property type="evidence" value="ECO:0007669"/>
    <property type="project" value="UniProtKB-EC"/>
</dbReference>
<organism evidence="11 12">
    <name type="scientific">Bradyrhizobium uaiense</name>
    <dbReference type="NCBI Taxonomy" id="2594946"/>
    <lineage>
        <taxon>Bacteria</taxon>
        <taxon>Pseudomonadati</taxon>
        <taxon>Pseudomonadota</taxon>
        <taxon>Alphaproteobacteria</taxon>
        <taxon>Hyphomicrobiales</taxon>
        <taxon>Nitrobacteraceae</taxon>
        <taxon>Bradyrhizobium</taxon>
    </lineage>
</organism>
<evidence type="ECO:0000256" key="2">
    <source>
        <dbReference type="ARBA" id="ARBA00005752"/>
    </source>
</evidence>
<evidence type="ECO:0000256" key="1">
    <source>
        <dbReference type="ARBA" id="ARBA00005187"/>
    </source>
</evidence>
<sequence length="673" mass="75067">MLIRRSFHVASKLRSADARAACCRPKKCRRRDNWLKLGGSSMCGLAGILHRGRVRDAGRRIGSMAAAIRHRGPDDDGFFEDADISLGFRRLSIVDLHSGRQPMANEDGTVWVVFNGEIYNHRELRRELEAEGHRFKTDHSDTEVLVHGYEQWREKLLDKLNGMFAFAIWDQCARSLTLGRDRLGIKPLYIAETSEGSLLFASEIRALQASGLVSLQPDDAAVFAYFQNQNIWNGRSMFRGIRQLRAGHYLVDDGRGRREAEYWDFSFNRRSKAPAVAATMLRDVLDETVDRQIAADVPVMAYLSGGIDSTSLVAAAHRRDPKVRAYSCIFDLEGVGEDRQVDEREFSRLVANELAIEHVELELPQTVLRRALLPTVQALEEPRMGMAYVNYLIAGRVAEDSKVVLSGCGGDEMLGGYVGRYGYVGGVAGGAARSWWRRFLHPQEASAVERILPLYTYPLIPSEYDAAFTASFKAGAGDYSVAEELRALLARAPSDHVWDKLLYADAKTYLAGLLMVEDKVSMAHGLEARVPLLDNRIIDLATSFDWSLLTDGSVGKKVFRDAVRPWVPQRIADKPKMGFGPPDASWYRGGLRPFVEQVLAPQRVAARGVFNPDFVATALEAHMSGKANRLTLLWSLLSFEAWCEAFDLYGGDLGMPLGDENRLQPLSRSFASS</sequence>
<dbReference type="InterPro" id="IPR014729">
    <property type="entry name" value="Rossmann-like_a/b/a_fold"/>
</dbReference>
<evidence type="ECO:0000256" key="7">
    <source>
        <dbReference type="ARBA" id="ARBA00048741"/>
    </source>
</evidence>
<evidence type="ECO:0000256" key="9">
    <source>
        <dbReference type="PIRSR" id="PIRSR001589-2"/>
    </source>
</evidence>
<dbReference type="SUPFAM" id="SSF52402">
    <property type="entry name" value="Adenine nucleotide alpha hydrolases-like"/>
    <property type="match status" value="1"/>
</dbReference>
<evidence type="ECO:0000256" key="5">
    <source>
        <dbReference type="ARBA" id="ARBA00022840"/>
    </source>
</evidence>
<feature type="binding site" evidence="9">
    <location>
        <position position="141"/>
    </location>
    <ligand>
        <name>L-glutamine</name>
        <dbReference type="ChEBI" id="CHEBI:58359"/>
    </ligand>
</feature>
<evidence type="ECO:0000259" key="10">
    <source>
        <dbReference type="PROSITE" id="PS51278"/>
    </source>
</evidence>
<dbReference type="PROSITE" id="PS51278">
    <property type="entry name" value="GATASE_TYPE_2"/>
    <property type="match status" value="1"/>
</dbReference>
<dbReference type="Gene3D" id="3.40.50.620">
    <property type="entry name" value="HUPs"/>
    <property type="match status" value="1"/>
</dbReference>
<dbReference type="Pfam" id="PF00733">
    <property type="entry name" value="Asn_synthase"/>
    <property type="match status" value="1"/>
</dbReference>
<keyword evidence="5 9" id="KW-0067">ATP-binding</keyword>
<keyword evidence="6 8" id="KW-0315">Glutamine amidotransferase</keyword>
<evidence type="ECO:0000256" key="8">
    <source>
        <dbReference type="PIRSR" id="PIRSR001589-1"/>
    </source>
</evidence>
<dbReference type="InterPro" id="IPR051786">
    <property type="entry name" value="ASN_synthetase/amidase"/>
</dbReference>
<dbReference type="InterPro" id="IPR029055">
    <property type="entry name" value="Ntn_hydrolases_N"/>
</dbReference>
<keyword evidence="12" id="KW-1185">Reference proteome</keyword>
<dbReference type="CDD" id="cd00712">
    <property type="entry name" value="AsnB"/>
    <property type="match status" value="1"/>
</dbReference>
<dbReference type="PANTHER" id="PTHR43284:SF1">
    <property type="entry name" value="ASPARAGINE SYNTHETASE"/>
    <property type="match status" value="1"/>
</dbReference>
<evidence type="ECO:0000256" key="4">
    <source>
        <dbReference type="ARBA" id="ARBA00022741"/>
    </source>
</evidence>
<dbReference type="Proteomes" id="UP000468531">
    <property type="component" value="Unassembled WGS sequence"/>
</dbReference>
<keyword evidence="11" id="KW-0436">Ligase</keyword>
<gene>
    <name evidence="11" type="primary">asnB</name>
    <name evidence="11" type="ORF">FNJ47_10290</name>
</gene>
<comment type="caution">
    <text evidence="11">The sequence shown here is derived from an EMBL/GenBank/DDBJ whole genome shotgun (WGS) entry which is preliminary data.</text>
</comment>
<dbReference type="InterPro" id="IPR006426">
    <property type="entry name" value="Asn_synth_AEB"/>
</dbReference>
<evidence type="ECO:0000313" key="11">
    <source>
        <dbReference type="EMBL" id="NEU96211.1"/>
    </source>
</evidence>
<feature type="binding site" evidence="9">
    <location>
        <position position="335"/>
    </location>
    <ligand>
        <name>ATP</name>
        <dbReference type="ChEBI" id="CHEBI:30616"/>
    </ligand>
</feature>
<comment type="catalytic activity">
    <reaction evidence="7">
        <text>L-aspartate + L-glutamine + ATP + H2O = L-asparagine + L-glutamate + AMP + diphosphate + H(+)</text>
        <dbReference type="Rhea" id="RHEA:12228"/>
        <dbReference type="ChEBI" id="CHEBI:15377"/>
        <dbReference type="ChEBI" id="CHEBI:15378"/>
        <dbReference type="ChEBI" id="CHEBI:29985"/>
        <dbReference type="ChEBI" id="CHEBI:29991"/>
        <dbReference type="ChEBI" id="CHEBI:30616"/>
        <dbReference type="ChEBI" id="CHEBI:33019"/>
        <dbReference type="ChEBI" id="CHEBI:58048"/>
        <dbReference type="ChEBI" id="CHEBI:58359"/>
        <dbReference type="ChEBI" id="CHEBI:456215"/>
        <dbReference type="EC" id="6.3.5.4"/>
    </reaction>
</comment>
<comment type="pathway">
    <text evidence="1">Amino-acid biosynthesis; L-asparagine biosynthesis; L-asparagine from L-aspartate (L-Gln route): step 1/1.</text>
</comment>
<reference evidence="11 12" key="1">
    <citation type="journal article" date="2020" name="Arch. Microbiol.">
        <title>Bradyrhizobium uaiense sp. nov., a new highly efficient cowpea symbiont.</title>
        <authorList>
            <person name="Cabral Michel D."/>
            <person name="Azarias Guimaraes A."/>
            <person name="Martins da Costa E."/>
            <person name="Soares de Carvalho T."/>
            <person name="Balsanelli E."/>
            <person name="Willems A."/>
            <person name="Maltempi de Souza E."/>
            <person name="de Souza Moreira F.M."/>
        </authorList>
    </citation>
    <scope>NUCLEOTIDE SEQUENCE [LARGE SCALE GENOMIC DNA]</scope>
    <source>
        <strain evidence="11 12">UFLA 03-164</strain>
    </source>
</reference>
<dbReference type="Gene3D" id="3.60.20.10">
    <property type="entry name" value="Glutamine Phosphoribosylpyrophosphate, subunit 1, domain 1"/>
    <property type="match status" value="1"/>
</dbReference>
<dbReference type="GO" id="GO:0005524">
    <property type="term" value="F:ATP binding"/>
    <property type="evidence" value="ECO:0007669"/>
    <property type="project" value="UniProtKB-KW"/>
</dbReference>
<feature type="binding site" evidence="9">
    <location>
        <begin position="406"/>
        <end position="407"/>
    </location>
    <ligand>
        <name>ATP</name>
        <dbReference type="ChEBI" id="CHEBI:30616"/>
    </ligand>
</feature>
<feature type="active site" description="For GATase activity" evidence="8">
    <location>
        <position position="43"/>
    </location>
</feature>
<evidence type="ECO:0000256" key="3">
    <source>
        <dbReference type="ARBA" id="ARBA00012737"/>
    </source>
</evidence>
<dbReference type="InterPro" id="IPR017932">
    <property type="entry name" value="GATase_2_dom"/>
</dbReference>
<dbReference type="SUPFAM" id="SSF56235">
    <property type="entry name" value="N-terminal nucleophile aminohydrolases (Ntn hydrolases)"/>
    <property type="match status" value="1"/>
</dbReference>
<dbReference type="GO" id="GO:0005829">
    <property type="term" value="C:cytosol"/>
    <property type="evidence" value="ECO:0007669"/>
    <property type="project" value="TreeGrafter"/>
</dbReference>
<dbReference type="InterPro" id="IPR001962">
    <property type="entry name" value="Asn_synthase"/>
</dbReference>
<feature type="domain" description="Glutamine amidotransferase type-2" evidence="10">
    <location>
        <begin position="43"/>
        <end position="255"/>
    </location>
</feature>
<protein>
    <recommendedName>
        <fullName evidence="3">asparagine synthase (glutamine-hydrolyzing)</fullName>
        <ecNumber evidence="3">6.3.5.4</ecNumber>
    </recommendedName>
</protein>
<dbReference type="PANTHER" id="PTHR43284">
    <property type="entry name" value="ASPARAGINE SYNTHETASE (GLUTAMINE-HYDROLYZING)"/>
    <property type="match status" value="1"/>
</dbReference>
<evidence type="ECO:0000256" key="6">
    <source>
        <dbReference type="ARBA" id="ARBA00022962"/>
    </source>
</evidence>
<keyword evidence="8" id="KW-0061">Asparagine biosynthesis</keyword>